<dbReference type="InterPro" id="IPR003838">
    <property type="entry name" value="ABC3_permease_C"/>
</dbReference>
<dbReference type="Proteomes" id="UP000572051">
    <property type="component" value="Unassembled WGS sequence"/>
</dbReference>
<feature type="domain" description="ABC3 transporter permease C-terminal" evidence="9">
    <location>
        <begin position="291"/>
        <end position="402"/>
    </location>
</feature>
<dbReference type="PANTHER" id="PTHR30572">
    <property type="entry name" value="MEMBRANE COMPONENT OF TRANSPORTER-RELATED"/>
    <property type="match status" value="1"/>
</dbReference>
<name>A0A7Z0EL81_9ACTN</name>
<dbReference type="AlphaFoldDB" id="A0A7Z0EL81"/>
<evidence type="ECO:0000313" key="11">
    <source>
        <dbReference type="EMBL" id="NYJ33924.1"/>
    </source>
</evidence>
<dbReference type="GO" id="GO:0022857">
    <property type="term" value="F:transmembrane transporter activity"/>
    <property type="evidence" value="ECO:0007669"/>
    <property type="project" value="TreeGrafter"/>
</dbReference>
<keyword evidence="12" id="KW-1185">Reference proteome</keyword>
<reference evidence="11 12" key="1">
    <citation type="submission" date="2020-07" db="EMBL/GenBank/DDBJ databases">
        <title>Sequencing the genomes of 1000 actinobacteria strains.</title>
        <authorList>
            <person name="Klenk H.-P."/>
        </authorList>
    </citation>
    <scope>NUCLEOTIDE SEQUENCE [LARGE SCALE GENOMIC DNA]</scope>
    <source>
        <strain evidence="11 12">DSM 44442</strain>
    </source>
</reference>
<dbReference type="GO" id="GO:0005886">
    <property type="term" value="C:plasma membrane"/>
    <property type="evidence" value="ECO:0007669"/>
    <property type="project" value="UniProtKB-SubCell"/>
</dbReference>
<evidence type="ECO:0000256" key="5">
    <source>
        <dbReference type="ARBA" id="ARBA00023136"/>
    </source>
</evidence>
<accession>A0A7Z0EL81</accession>
<comment type="subcellular location">
    <subcellularLocation>
        <location evidence="1">Cell membrane</location>
        <topology evidence="1">Multi-pass membrane protein</topology>
    </subcellularLocation>
</comment>
<dbReference type="EMBL" id="JACCFS010000001">
    <property type="protein sequence ID" value="NYJ33924.1"/>
    <property type="molecule type" value="Genomic_DNA"/>
</dbReference>
<feature type="transmembrane region" description="Helical" evidence="8">
    <location>
        <begin position="40"/>
        <end position="60"/>
    </location>
</feature>
<dbReference type="RefSeq" id="WP_312889178.1">
    <property type="nucleotide sequence ID" value="NZ_JACCFS010000001.1"/>
</dbReference>
<evidence type="ECO:0000256" key="4">
    <source>
        <dbReference type="ARBA" id="ARBA00022989"/>
    </source>
</evidence>
<feature type="transmembrane region" description="Helical" evidence="8">
    <location>
        <begin position="335"/>
        <end position="364"/>
    </location>
</feature>
<evidence type="ECO:0000256" key="2">
    <source>
        <dbReference type="ARBA" id="ARBA00022475"/>
    </source>
</evidence>
<proteinExistence type="inferred from homology"/>
<evidence type="ECO:0000259" key="9">
    <source>
        <dbReference type="Pfam" id="PF02687"/>
    </source>
</evidence>
<organism evidence="11 12">
    <name type="scientific">Nocardiopsis aegyptia</name>
    <dbReference type="NCBI Taxonomy" id="220378"/>
    <lineage>
        <taxon>Bacteria</taxon>
        <taxon>Bacillati</taxon>
        <taxon>Actinomycetota</taxon>
        <taxon>Actinomycetes</taxon>
        <taxon>Streptosporangiales</taxon>
        <taxon>Nocardiopsidaceae</taxon>
        <taxon>Nocardiopsis</taxon>
    </lineage>
</organism>
<feature type="transmembrane region" description="Helical" evidence="8">
    <location>
        <begin position="370"/>
        <end position="393"/>
    </location>
</feature>
<evidence type="ECO:0000256" key="8">
    <source>
        <dbReference type="SAM" id="Phobius"/>
    </source>
</evidence>
<evidence type="ECO:0000256" key="6">
    <source>
        <dbReference type="ARBA" id="ARBA00038076"/>
    </source>
</evidence>
<dbReference type="Pfam" id="PF02687">
    <property type="entry name" value="FtsX"/>
    <property type="match status" value="1"/>
</dbReference>
<evidence type="ECO:0000256" key="3">
    <source>
        <dbReference type="ARBA" id="ARBA00022692"/>
    </source>
</evidence>
<feature type="transmembrane region" description="Helical" evidence="8">
    <location>
        <begin position="287"/>
        <end position="312"/>
    </location>
</feature>
<protein>
    <submittedName>
        <fullName evidence="11">Putative ABC transport system permease protein</fullName>
    </submittedName>
</protein>
<dbReference type="InterPro" id="IPR050250">
    <property type="entry name" value="Macrolide_Exporter_MacB"/>
</dbReference>
<keyword evidence="5 8" id="KW-0472">Membrane</keyword>
<feature type="domain" description="MacB-like periplasmic core" evidence="10">
    <location>
        <begin position="41"/>
        <end position="253"/>
    </location>
</feature>
<evidence type="ECO:0000313" key="12">
    <source>
        <dbReference type="Proteomes" id="UP000572051"/>
    </source>
</evidence>
<comment type="caution">
    <text evidence="11">The sequence shown here is derived from an EMBL/GenBank/DDBJ whole genome shotgun (WGS) entry which is preliminary data.</text>
</comment>
<keyword evidence="3 8" id="KW-0812">Transmembrane</keyword>
<comment type="similarity">
    <text evidence="6">Belongs to the ABC-4 integral membrane protein family.</text>
</comment>
<evidence type="ECO:0000256" key="1">
    <source>
        <dbReference type="ARBA" id="ARBA00004651"/>
    </source>
</evidence>
<dbReference type="Pfam" id="PF12704">
    <property type="entry name" value="MacB_PCD"/>
    <property type="match status" value="1"/>
</dbReference>
<gene>
    <name evidence="11" type="ORF">HNR10_001805</name>
</gene>
<feature type="region of interest" description="Disordered" evidence="7">
    <location>
        <begin position="1"/>
        <end position="31"/>
    </location>
</feature>
<dbReference type="InterPro" id="IPR025857">
    <property type="entry name" value="MacB_PCD"/>
</dbReference>
<keyword evidence="4 8" id="KW-1133">Transmembrane helix</keyword>
<evidence type="ECO:0000256" key="7">
    <source>
        <dbReference type="SAM" id="MobiDB-lite"/>
    </source>
</evidence>
<dbReference type="PANTHER" id="PTHR30572:SF4">
    <property type="entry name" value="ABC TRANSPORTER PERMEASE YTRF"/>
    <property type="match status" value="1"/>
</dbReference>
<keyword evidence="2" id="KW-1003">Cell membrane</keyword>
<sequence length="410" mass="42721">MRAAIGRWRRRRAQPRPARLSPADRLRTGASGLRARPTRVVLSALGIAIGIAAMVAVVGVSSSGQAELDRRIARLGTNLVTVAPGSDLFGGTATLPEEARGRIDRMPEVEHTSQVESVDGTHVYRSDLVPSGESGGIGVYGVDLDLLDTVRTRVAEGSWLNAATSEHPAVVLGPSAAERLGITRITPDTLVLIGDTYFSVVGVLDRVELAPELENAALVGQGVAEDLLGAQGEASTVYVRIDPDQVERVREEVGRNANPEHPNEVEVSRPSDALEARQAADQTFQGLLLGLGAVALLVGGVGVANTMVISVLERRGEIGLRRALGATRRDVRGQFLVEAMTLSALGGVFGVLLGGLATAGYAVLRGWPVVLPWWAAAGAVTATVLIGAVAGLLPAMRAAALHPTEALGSG</sequence>
<evidence type="ECO:0000259" key="10">
    <source>
        <dbReference type="Pfam" id="PF12704"/>
    </source>
</evidence>